<dbReference type="InterPro" id="IPR001506">
    <property type="entry name" value="Peptidase_M12A"/>
</dbReference>
<dbReference type="Pfam" id="PF01400">
    <property type="entry name" value="Astacin"/>
    <property type="match status" value="1"/>
</dbReference>
<reference evidence="4" key="4">
    <citation type="submission" date="2025-08" db="UniProtKB">
        <authorList>
            <consortium name="Ensembl"/>
        </authorList>
    </citation>
    <scope>IDENTIFICATION</scope>
</reference>
<dbReference type="Gene3D" id="3.40.390.10">
    <property type="entry name" value="Collagenase (Catalytic Domain)"/>
    <property type="match status" value="1"/>
</dbReference>
<feature type="domain" description="Peptidase M12A" evidence="3">
    <location>
        <begin position="71"/>
        <end position="265"/>
    </location>
</feature>
<keyword evidence="1 2" id="KW-0862">Zinc</keyword>
<reference evidence="5" key="1">
    <citation type="journal article" date="2006" name="Science">
        <title>Ancient noncoding elements conserved in the human genome.</title>
        <authorList>
            <person name="Venkatesh B."/>
            <person name="Kirkness E.F."/>
            <person name="Loh Y.H."/>
            <person name="Halpern A.L."/>
            <person name="Lee A.P."/>
            <person name="Johnson J."/>
            <person name="Dandona N."/>
            <person name="Viswanathan L.D."/>
            <person name="Tay A."/>
            <person name="Venter J.C."/>
            <person name="Strausberg R.L."/>
            <person name="Brenner S."/>
        </authorList>
    </citation>
    <scope>NUCLEOTIDE SEQUENCE [LARGE SCALE GENOMIC DNA]</scope>
</reference>
<dbReference type="PROSITE" id="PS51864">
    <property type="entry name" value="ASTACIN"/>
    <property type="match status" value="1"/>
</dbReference>
<name>A0A4W3GL27_CALMI</name>
<feature type="binding site" evidence="1">
    <location>
        <position position="166"/>
    </location>
    <ligand>
        <name>Zn(2+)</name>
        <dbReference type="ChEBI" id="CHEBI:29105"/>
        <note>catalytic</note>
    </ligand>
</feature>
<sequence length="287" mass="32901">GSKSVNQSVPYSLCIGSTSPNKVNHYSFSDDVKEEDIGLNRLDVISRIMEINKHLGKNFFNNNNPFGTSKNALVCLNGPTSCLWPRSRDGNVYIPYQEEIFSAIAEFSVLTCIRFKYRTFEAGYIAISSQRGCWSYIGPSGGIQQKLSLEKPDCIQIAVIQHELLHAIGFYHEHNRSDRDQYVDIIMENVQPDYYYYYNFVKVITNNLNTKYDYSSVMHYGKYLFSKSPKLPTIIPKPNPNTKIGQLDGFSETDILKVNRLYKCGKYFVQNIFSHCSRIFVPLEKGI</sequence>
<feature type="binding site" evidence="1">
    <location>
        <position position="162"/>
    </location>
    <ligand>
        <name>Zn(2+)</name>
        <dbReference type="ChEBI" id="CHEBI:29105"/>
        <note>catalytic</note>
    </ligand>
</feature>
<evidence type="ECO:0000256" key="1">
    <source>
        <dbReference type="PROSITE-ProRule" id="PRU01211"/>
    </source>
</evidence>
<feature type="binding site" evidence="1">
    <location>
        <position position="172"/>
    </location>
    <ligand>
        <name>Zn(2+)</name>
        <dbReference type="ChEBI" id="CHEBI:29105"/>
        <note>catalytic</note>
    </ligand>
</feature>
<dbReference type="PRINTS" id="PR00480">
    <property type="entry name" value="ASTACIN"/>
</dbReference>
<dbReference type="GO" id="GO:0006508">
    <property type="term" value="P:proteolysis"/>
    <property type="evidence" value="ECO:0007669"/>
    <property type="project" value="UniProtKB-KW"/>
</dbReference>
<dbReference type="GO" id="GO:0008270">
    <property type="term" value="F:zinc ion binding"/>
    <property type="evidence" value="ECO:0007669"/>
    <property type="project" value="UniProtKB-UniRule"/>
</dbReference>
<keyword evidence="1 2" id="KW-0482">Metalloprotease</keyword>
<dbReference type="PANTHER" id="PTHR10127">
    <property type="entry name" value="DISCOIDIN, CUB, EGF, LAMININ , AND ZINC METALLOPROTEASE DOMAIN CONTAINING"/>
    <property type="match status" value="1"/>
</dbReference>
<evidence type="ECO:0000313" key="5">
    <source>
        <dbReference type="Proteomes" id="UP000314986"/>
    </source>
</evidence>
<reference evidence="5" key="3">
    <citation type="journal article" date="2014" name="Nature">
        <title>Elephant shark genome provides unique insights into gnathostome evolution.</title>
        <authorList>
            <consortium name="International Elephant Shark Genome Sequencing Consortium"/>
            <person name="Venkatesh B."/>
            <person name="Lee A.P."/>
            <person name="Ravi V."/>
            <person name="Maurya A.K."/>
            <person name="Lian M.M."/>
            <person name="Swann J.B."/>
            <person name="Ohta Y."/>
            <person name="Flajnik M.F."/>
            <person name="Sutoh Y."/>
            <person name="Kasahara M."/>
            <person name="Hoon S."/>
            <person name="Gangu V."/>
            <person name="Roy S.W."/>
            <person name="Irimia M."/>
            <person name="Korzh V."/>
            <person name="Kondrychyn I."/>
            <person name="Lim Z.W."/>
            <person name="Tay B.H."/>
            <person name="Tohari S."/>
            <person name="Kong K.W."/>
            <person name="Ho S."/>
            <person name="Lorente-Galdos B."/>
            <person name="Quilez J."/>
            <person name="Marques-Bonet T."/>
            <person name="Raney B.J."/>
            <person name="Ingham P.W."/>
            <person name="Tay A."/>
            <person name="Hillier L.W."/>
            <person name="Minx P."/>
            <person name="Boehm T."/>
            <person name="Wilson R.K."/>
            <person name="Brenner S."/>
            <person name="Warren W.C."/>
        </authorList>
    </citation>
    <scope>NUCLEOTIDE SEQUENCE [LARGE SCALE GENOMIC DNA]</scope>
</reference>
<dbReference type="GO" id="GO:0004222">
    <property type="term" value="F:metalloendopeptidase activity"/>
    <property type="evidence" value="ECO:0007669"/>
    <property type="project" value="UniProtKB-UniRule"/>
</dbReference>
<dbReference type="AlphaFoldDB" id="A0A4W3GL27"/>
<proteinExistence type="predicted"/>
<protein>
    <recommendedName>
        <fullName evidence="2">Metalloendopeptidase</fullName>
        <ecNumber evidence="2">3.4.24.-</ecNumber>
    </recommendedName>
</protein>
<keyword evidence="1 2" id="KW-0479">Metal-binding</keyword>
<keyword evidence="1 2" id="KW-0645">Protease</keyword>
<feature type="active site" evidence="1">
    <location>
        <position position="163"/>
    </location>
</feature>
<comment type="cofactor">
    <cofactor evidence="1 2">
        <name>Zn(2+)</name>
        <dbReference type="ChEBI" id="CHEBI:29105"/>
    </cofactor>
    <text evidence="1 2">Binds 1 zinc ion per subunit.</text>
</comment>
<organism evidence="4 5">
    <name type="scientific">Callorhinchus milii</name>
    <name type="common">Ghost shark</name>
    <dbReference type="NCBI Taxonomy" id="7868"/>
    <lineage>
        <taxon>Eukaryota</taxon>
        <taxon>Metazoa</taxon>
        <taxon>Chordata</taxon>
        <taxon>Craniata</taxon>
        <taxon>Vertebrata</taxon>
        <taxon>Chondrichthyes</taxon>
        <taxon>Holocephali</taxon>
        <taxon>Chimaeriformes</taxon>
        <taxon>Callorhinchidae</taxon>
        <taxon>Callorhinchus</taxon>
    </lineage>
</organism>
<keyword evidence="5" id="KW-1185">Reference proteome</keyword>
<keyword evidence="1 2" id="KW-0378">Hydrolase</keyword>
<dbReference type="GeneTree" id="ENSGT00940000161051"/>
<comment type="caution">
    <text evidence="1">Lacks conserved residue(s) required for the propagation of feature annotation.</text>
</comment>
<dbReference type="EC" id="3.4.24.-" evidence="2"/>
<accession>A0A4W3GL27</accession>
<evidence type="ECO:0000313" key="4">
    <source>
        <dbReference type="Ensembl" id="ENSCMIP00000003555.1"/>
    </source>
</evidence>
<dbReference type="InterPro" id="IPR006026">
    <property type="entry name" value="Peptidase_Metallo"/>
</dbReference>
<reference evidence="5" key="2">
    <citation type="journal article" date="2007" name="PLoS Biol.">
        <title>Survey sequencing and comparative analysis of the elephant shark (Callorhinchus milii) genome.</title>
        <authorList>
            <person name="Venkatesh B."/>
            <person name="Kirkness E.F."/>
            <person name="Loh Y.H."/>
            <person name="Halpern A.L."/>
            <person name="Lee A.P."/>
            <person name="Johnson J."/>
            <person name="Dandona N."/>
            <person name="Viswanathan L.D."/>
            <person name="Tay A."/>
            <person name="Venter J.C."/>
            <person name="Strausberg R.L."/>
            <person name="Brenner S."/>
        </authorList>
    </citation>
    <scope>NUCLEOTIDE SEQUENCE [LARGE SCALE GENOMIC DNA]</scope>
</reference>
<reference evidence="4" key="5">
    <citation type="submission" date="2025-09" db="UniProtKB">
        <authorList>
            <consortium name="Ensembl"/>
        </authorList>
    </citation>
    <scope>IDENTIFICATION</scope>
</reference>
<dbReference type="PANTHER" id="PTHR10127:SF899">
    <property type="entry name" value="ASTACIN-LIKE METALLOENDOPEPTIDASE-RELATED"/>
    <property type="match status" value="1"/>
</dbReference>
<dbReference type="InParanoid" id="A0A4W3GL27"/>
<evidence type="ECO:0000259" key="3">
    <source>
        <dbReference type="PROSITE" id="PS51864"/>
    </source>
</evidence>
<dbReference type="Ensembl" id="ENSCMIT00000003694.1">
    <property type="protein sequence ID" value="ENSCMIP00000003555.1"/>
    <property type="gene ID" value="ENSCMIG00000002131.1"/>
</dbReference>
<dbReference type="Proteomes" id="UP000314986">
    <property type="component" value="Unassembled WGS sequence"/>
</dbReference>
<dbReference type="InterPro" id="IPR024079">
    <property type="entry name" value="MetalloPept_cat_dom_sf"/>
</dbReference>
<dbReference type="SUPFAM" id="SSF55486">
    <property type="entry name" value="Metalloproteases ('zincins'), catalytic domain"/>
    <property type="match status" value="1"/>
</dbReference>
<evidence type="ECO:0000256" key="2">
    <source>
        <dbReference type="RuleBase" id="RU361183"/>
    </source>
</evidence>
<dbReference type="SMART" id="SM00235">
    <property type="entry name" value="ZnMc"/>
    <property type="match status" value="1"/>
</dbReference>